<dbReference type="AlphaFoldDB" id="I3Z6I2"/>
<dbReference type="KEGG" id="bbd:Belba_2286"/>
<accession>I3Z6I2</accession>
<keyword evidence="2" id="KW-1185">Reference proteome</keyword>
<name>I3Z6I2_BELBD</name>
<protein>
    <submittedName>
        <fullName evidence="1">Uncharacterized protein</fullName>
    </submittedName>
</protein>
<evidence type="ECO:0000313" key="2">
    <source>
        <dbReference type="Proteomes" id="UP000006050"/>
    </source>
</evidence>
<organism evidence="1 2">
    <name type="scientific">Belliella baltica (strain DSM 15883 / CIP 108006 / LMG 21964 / BA134)</name>
    <dbReference type="NCBI Taxonomy" id="866536"/>
    <lineage>
        <taxon>Bacteria</taxon>
        <taxon>Pseudomonadati</taxon>
        <taxon>Bacteroidota</taxon>
        <taxon>Cytophagia</taxon>
        <taxon>Cytophagales</taxon>
        <taxon>Cyclobacteriaceae</taxon>
        <taxon>Belliella</taxon>
    </lineage>
</organism>
<dbReference type="Proteomes" id="UP000006050">
    <property type="component" value="Chromosome"/>
</dbReference>
<sequence length="97" mass="11395">MKINKIIILHFLLLPILVQAQQIDLQKVTNKHLFNGIMMLNELVSIPNDSNQPDQLIPNLIKNDLFLFNSNQLELVIFPKQMDPFSILPRRPKYHHQ</sequence>
<proteinExistence type="predicted"/>
<gene>
    <name evidence="1" type="ordered locus">Belba_2286</name>
</gene>
<dbReference type="HOGENOM" id="CLU_2341109_0_0_10"/>
<reference evidence="2" key="1">
    <citation type="submission" date="2012-06" db="EMBL/GenBank/DDBJ databases">
        <title>The complete genome of Belliella baltica DSM 15883.</title>
        <authorList>
            <person name="Lucas S."/>
            <person name="Copeland A."/>
            <person name="Lapidus A."/>
            <person name="Goodwin L."/>
            <person name="Pitluck S."/>
            <person name="Peters L."/>
            <person name="Mikhailova N."/>
            <person name="Davenport K."/>
            <person name="Kyrpides N."/>
            <person name="Mavromatis K."/>
            <person name="Pagani I."/>
            <person name="Ivanova N."/>
            <person name="Ovchinnikova G."/>
            <person name="Zeytun A."/>
            <person name="Detter J.C."/>
            <person name="Han C."/>
            <person name="Land M."/>
            <person name="Hauser L."/>
            <person name="Markowitz V."/>
            <person name="Cheng J.-F."/>
            <person name="Hugenholtz P."/>
            <person name="Woyke T."/>
            <person name="Wu D."/>
            <person name="Tindall B."/>
            <person name="Pomrenke H."/>
            <person name="Brambilla E."/>
            <person name="Klenk H.-P."/>
            <person name="Eisen J.A."/>
        </authorList>
    </citation>
    <scope>NUCLEOTIDE SEQUENCE [LARGE SCALE GENOMIC DNA]</scope>
    <source>
        <strain evidence="2">DSM 15883 / CIP 108006 / LMG 21964 / BA134</strain>
    </source>
</reference>
<evidence type="ECO:0000313" key="1">
    <source>
        <dbReference type="EMBL" id="AFL84850.1"/>
    </source>
</evidence>
<dbReference type="EMBL" id="CP003281">
    <property type="protein sequence ID" value="AFL84850.1"/>
    <property type="molecule type" value="Genomic_DNA"/>
</dbReference>